<keyword evidence="1" id="KW-1133">Transmembrane helix</keyword>
<dbReference type="OrthoDB" id="7062264at2"/>
<dbReference type="AlphaFoldDB" id="A0A1Q5PUB4"/>
<sequence>MENYLTLGALALLDSMSLGTLVIPLALVVRSRRVEPVALTVYLATVSLVYFAIGIALVAGIDLLSSTFTALQRTTAFHWLTLVLGLGLAGVGILWPTPPKPEPGRDVFADRPRPSSLGAMIVLGLGASLTEVVTMVPYLAATGIMSTMPVGWGGKLALLAAYCLVMVLPAIVLLSLAALLGHRIFPWLSRLAPRLEYETKITLLWIAALVGLQMIWRGIGALQLLGT</sequence>
<evidence type="ECO:0000313" key="2">
    <source>
        <dbReference type="EMBL" id="OKL51116.1"/>
    </source>
</evidence>
<dbReference type="Pfam" id="PF11139">
    <property type="entry name" value="SfLAP"/>
    <property type="match status" value="1"/>
</dbReference>
<dbReference type="STRING" id="52770.BSZ40_09430"/>
<feature type="transmembrane region" description="Helical" evidence="1">
    <location>
        <begin position="159"/>
        <end position="180"/>
    </location>
</feature>
<comment type="caution">
    <text evidence="2">The sequence shown here is derived from an EMBL/GenBank/DDBJ whole genome shotgun (WGS) entry which is preliminary data.</text>
</comment>
<feature type="transmembrane region" description="Helical" evidence="1">
    <location>
        <begin position="117"/>
        <end position="139"/>
    </location>
</feature>
<dbReference type="InterPro" id="IPR021315">
    <property type="entry name" value="Gap/Sap"/>
</dbReference>
<keyword evidence="3" id="KW-1185">Reference proteome</keyword>
<feature type="transmembrane region" description="Helical" evidence="1">
    <location>
        <begin position="201"/>
        <end position="219"/>
    </location>
</feature>
<keyword evidence="1" id="KW-0472">Membrane</keyword>
<feature type="transmembrane region" description="Helical" evidence="1">
    <location>
        <begin position="41"/>
        <end position="64"/>
    </location>
</feature>
<evidence type="ECO:0008006" key="4">
    <source>
        <dbReference type="Google" id="ProtNLM"/>
    </source>
</evidence>
<feature type="transmembrane region" description="Helical" evidence="1">
    <location>
        <begin position="76"/>
        <end position="96"/>
    </location>
</feature>
<evidence type="ECO:0000256" key="1">
    <source>
        <dbReference type="SAM" id="Phobius"/>
    </source>
</evidence>
<dbReference type="Proteomes" id="UP000185612">
    <property type="component" value="Unassembled WGS sequence"/>
</dbReference>
<keyword evidence="1" id="KW-0812">Transmembrane</keyword>
<organism evidence="2 3">
    <name type="scientific">Buchananella hordeovulneris</name>
    <dbReference type="NCBI Taxonomy" id="52770"/>
    <lineage>
        <taxon>Bacteria</taxon>
        <taxon>Bacillati</taxon>
        <taxon>Actinomycetota</taxon>
        <taxon>Actinomycetes</taxon>
        <taxon>Actinomycetales</taxon>
        <taxon>Actinomycetaceae</taxon>
        <taxon>Buchananella</taxon>
    </lineage>
</organism>
<protein>
    <recommendedName>
        <fullName evidence="4">GAP family protein</fullName>
    </recommendedName>
</protein>
<reference evidence="3" key="1">
    <citation type="submission" date="2016-12" db="EMBL/GenBank/DDBJ databases">
        <authorList>
            <person name="Meng X."/>
        </authorList>
    </citation>
    <scope>NUCLEOTIDE SEQUENCE [LARGE SCALE GENOMIC DNA]</scope>
    <source>
        <strain evidence="3">DSM 20732</strain>
    </source>
</reference>
<accession>A0A1Q5PUB4</accession>
<evidence type="ECO:0000313" key="3">
    <source>
        <dbReference type="Proteomes" id="UP000185612"/>
    </source>
</evidence>
<dbReference type="EMBL" id="MQVS01000010">
    <property type="protein sequence ID" value="OKL51116.1"/>
    <property type="molecule type" value="Genomic_DNA"/>
</dbReference>
<proteinExistence type="predicted"/>
<dbReference type="InParanoid" id="A0A1Q5PUB4"/>
<gene>
    <name evidence="2" type="ORF">BSZ40_09430</name>
</gene>
<name>A0A1Q5PUB4_9ACTO</name>
<feature type="transmembrane region" description="Helical" evidence="1">
    <location>
        <begin position="6"/>
        <end position="29"/>
    </location>
</feature>